<dbReference type="AlphaFoldDB" id="A0A1X2LZ14"/>
<proteinExistence type="predicted"/>
<sequence>MTGAAIRRLVASDAGLKIMSKSLSRLPEDRWWPQLSQGDRIATRATFNAMESGYGFLNDVRQASRRLGSYRAYNQSWCVIATCAELRRNHPARAPVRVGGATDRRRPRWSRRRAG</sequence>
<dbReference type="EMBL" id="NCXP01000002">
    <property type="protein sequence ID" value="OSC42536.1"/>
    <property type="molecule type" value="Genomic_DNA"/>
</dbReference>
<organism evidence="2 3">
    <name type="scientific">Mycobacterium decipiens</name>
    <dbReference type="NCBI Taxonomy" id="1430326"/>
    <lineage>
        <taxon>Bacteria</taxon>
        <taxon>Bacillati</taxon>
        <taxon>Actinomycetota</taxon>
        <taxon>Actinomycetes</taxon>
        <taxon>Mycobacteriales</taxon>
        <taxon>Mycobacteriaceae</taxon>
        <taxon>Mycobacterium</taxon>
    </lineage>
</organism>
<evidence type="ECO:0000313" key="2">
    <source>
        <dbReference type="EMBL" id="OSC42536.1"/>
    </source>
</evidence>
<feature type="region of interest" description="Disordered" evidence="1">
    <location>
        <begin position="92"/>
        <end position="115"/>
    </location>
</feature>
<evidence type="ECO:0000313" key="3">
    <source>
        <dbReference type="Proteomes" id="UP000193247"/>
    </source>
</evidence>
<reference evidence="2 3" key="1">
    <citation type="submission" date="2017-04" db="EMBL/GenBank/DDBJ databases">
        <title>The new phylogeny of genus Mycobacterium.</title>
        <authorList>
            <person name="Tortoli E."/>
            <person name="Trovato A."/>
            <person name="Cirillo D.M."/>
        </authorList>
    </citation>
    <scope>NUCLEOTIDE SEQUENCE [LARGE SCALE GENOMIC DNA]</scope>
    <source>
        <strain evidence="2 3">TBL 1200985</strain>
    </source>
</reference>
<feature type="compositionally biased region" description="Basic residues" evidence="1">
    <location>
        <begin position="105"/>
        <end position="115"/>
    </location>
</feature>
<gene>
    <name evidence="2" type="ORF">B8W66_03020</name>
</gene>
<name>A0A1X2LZ14_9MYCO</name>
<evidence type="ECO:0000256" key="1">
    <source>
        <dbReference type="SAM" id="MobiDB-lite"/>
    </source>
</evidence>
<keyword evidence="3" id="KW-1185">Reference proteome</keyword>
<protein>
    <submittedName>
        <fullName evidence="2">Uncharacterized protein</fullName>
    </submittedName>
</protein>
<accession>A0A1X2LZ14</accession>
<dbReference type="Proteomes" id="UP000193247">
    <property type="component" value="Unassembled WGS sequence"/>
</dbReference>
<comment type="caution">
    <text evidence="2">The sequence shown here is derived from an EMBL/GenBank/DDBJ whole genome shotgun (WGS) entry which is preliminary data.</text>
</comment>